<dbReference type="STRING" id="763407.A0A162PXX1"/>
<name>A0A162PXX1_PHYB8</name>
<dbReference type="InterPro" id="IPR038717">
    <property type="entry name" value="Tc1-like_DDE_dom"/>
</dbReference>
<reference evidence="4" key="1">
    <citation type="submission" date="2015-06" db="EMBL/GenBank/DDBJ databases">
        <title>Expansion of signal transduction pathways in fungi by whole-genome duplication.</title>
        <authorList>
            <consortium name="DOE Joint Genome Institute"/>
            <person name="Corrochano L.M."/>
            <person name="Kuo A."/>
            <person name="Marcet-Houben M."/>
            <person name="Polaino S."/>
            <person name="Salamov A."/>
            <person name="Villalobos J.M."/>
            <person name="Alvarez M.I."/>
            <person name="Avalos J."/>
            <person name="Benito E.P."/>
            <person name="Benoit I."/>
            <person name="Burger G."/>
            <person name="Camino L.P."/>
            <person name="Canovas D."/>
            <person name="Cerda-Olmedo E."/>
            <person name="Cheng J.-F."/>
            <person name="Dominguez A."/>
            <person name="Elias M."/>
            <person name="Eslava A.P."/>
            <person name="Glaser F."/>
            <person name="Grimwood J."/>
            <person name="Gutierrez G."/>
            <person name="Heitman J."/>
            <person name="Henrissat B."/>
            <person name="Iturriaga E.A."/>
            <person name="Lang B.F."/>
            <person name="Lavin J.L."/>
            <person name="Lee S."/>
            <person name="Li W."/>
            <person name="Lindquist E."/>
            <person name="Lopez-Garcia S."/>
            <person name="Luque E.M."/>
            <person name="Marcos A.T."/>
            <person name="Martin J."/>
            <person name="McCluskey K."/>
            <person name="Medina H.R."/>
            <person name="Miralles-Duran A."/>
            <person name="Miyazaki A."/>
            <person name="Munoz-Torres E."/>
            <person name="Oguiza J.A."/>
            <person name="Ohm R."/>
            <person name="Olmedo M."/>
            <person name="Orejas M."/>
            <person name="Ortiz-Castellanos L."/>
            <person name="Pisabarro A.G."/>
            <person name="Rodriguez-Romero J."/>
            <person name="Ruiz-Herrera J."/>
            <person name="Ruiz-Vazquez R."/>
            <person name="Sanz C."/>
            <person name="Schackwitz W."/>
            <person name="Schmutz J."/>
            <person name="Shahriari M."/>
            <person name="Shelest E."/>
            <person name="Silva-Franco F."/>
            <person name="Soanes D."/>
            <person name="Syed K."/>
            <person name="Tagua V.G."/>
            <person name="Talbot N.J."/>
            <person name="Thon M."/>
            <person name="De vries R.P."/>
            <person name="Wiebenga A."/>
            <person name="Yadav J.S."/>
            <person name="Braun E.L."/>
            <person name="Baker S."/>
            <person name="Garre V."/>
            <person name="Horwitz B."/>
            <person name="Torres-Martinez S."/>
            <person name="Idnurm A."/>
            <person name="Herrera-Estrella A."/>
            <person name="Gabaldon T."/>
            <person name="Grigoriev I.V."/>
        </authorList>
    </citation>
    <scope>NUCLEOTIDE SEQUENCE [LARGE SCALE GENOMIC DNA]</scope>
    <source>
        <strain evidence="4">NRRL 1555(-)</strain>
    </source>
</reference>
<dbReference type="GeneID" id="29001923"/>
<feature type="signal peptide" evidence="1">
    <location>
        <begin position="1"/>
        <end position="19"/>
    </location>
</feature>
<dbReference type="Pfam" id="PF13358">
    <property type="entry name" value="DDE_3"/>
    <property type="match status" value="1"/>
</dbReference>
<keyword evidence="4" id="KW-1185">Reference proteome</keyword>
<accession>A0A162PXX1</accession>
<sequence length="117" mass="13536">MIWSCFWSGGFGLLGLLEGNVKQEVYVETLSQKFVPWVKNLSEQYQKDFKLQEDGASCHTGAYAKWWKETLEIKGFEYWPAQSPDINPIEHVWWALEVKLSKVRASIQNASELKPVI</sequence>
<protein>
    <recommendedName>
        <fullName evidence="2">Tc1-like transposase DDE domain-containing protein</fullName>
    </recommendedName>
</protein>
<evidence type="ECO:0000256" key="1">
    <source>
        <dbReference type="SAM" id="SignalP"/>
    </source>
</evidence>
<dbReference type="VEuPathDB" id="FungiDB:PHYBLDRAFT_62800"/>
<gene>
    <name evidence="3" type="ORF">PHYBLDRAFT_62800</name>
</gene>
<evidence type="ECO:0000313" key="4">
    <source>
        <dbReference type="Proteomes" id="UP000077315"/>
    </source>
</evidence>
<organism evidence="3 4">
    <name type="scientific">Phycomyces blakesleeanus (strain ATCC 8743b / DSM 1359 / FGSC 10004 / NBRC 33097 / NRRL 1555)</name>
    <dbReference type="NCBI Taxonomy" id="763407"/>
    <lineage>
        <taxon>Eukaryota</taxon>
        <taxon>Fungi</taxon>
        <taxon>Fungi incertae sedis</taxon>
        <taxon>Mucoromycota</taxon>
        <taxon>Mucoromycotina</taxon>
        <taxon>Mucoromycetes</taxon>
        <taxon>Mucorales</taxon>
        <taxon>Phycomycetaceae</taxon>
        <taxon>Phycomyces</taxon>
    </lineage>
</organism>
<feature type="domain" description="Tc1-like transposase DDE" evidence="2">
    <location>
        <begin position="31"/>
        <end position="114"/>
    </location>
</feature>
<dbReference type="RefSeq" id="XP_018295047.1">
    <property type="nucleotide sequence ID" value="XM_018441017.1"/>
</dbReference>
<dbReference type="EMBL" id="KV440975">
    <property type="protein sequence ID" value="OAD77007.1"/>
    <property type="molecule type" value="Genomic_DNA"/>
</dbReference>
<dbReference type="InterPro" id="IPR036397">
    <property type="entry name" value="RNaseH_sf"/>
</dbReference>
<proteinExistence type="predicted"/>
<feature type="chain" id="PRO_5007838785" description="Tc1-like transposase DDE domain-containing protein" evidence="1">
    <location>
        <begin position="20"/>
        <end position="117"/>
    </location>
</feature>
<dbReference type="AlphaFoldDB" id="A0A162PXX1"/>
<dbReference type="InParanoid" id="A0A162PXX1"/>
<dbReference type="Proteomes" id="UP000077315">
    <property type="component" value="Unassembled WGS sequence"/>
</dbReference>
<evidence type="ECO:0000313" key="3">
    <source>
        <dbReference type="EMBL" id="OAD77007.1"/>
    </source>
</evidence>
<dbReference type="GO" id="GO:0003676">
    <property type="term" value="F:nucleic acid binding"/>
    <property type="evidence" value="ECO:0007669"/>
    <property type="project" value="InterPro"/>
</dbReference>
<dbReference type="OrthoDB" id="2446457at2759"/>
<evidence type="ECO:0000259" key="2">
    <source>
        <dbReference type="Pfam" id="PF13358"/>
    </source>
</evidence>
<dbReference type="Gene3D" id="3.30.420.10">
    <property type="entry name" value="Ribonuclease H-like superfamily/Ribonuclease H"/>
    <property type="match status" value="1"/>
</dbReference>
<keyword evidence="1" id="KW-0732">Signal</keyword>